<dbReference type="Proteomes" id="UP000647587">
    <property type="component" value="Unassembled WGS sequence"/>
</dbReference>
<feature type="domain" description="PAS" evidence="4">
    <location>
        <begin position="17"/>
        <end position="88"/>
    </location>
</feature>
<gene>
    <name evidence="5" type="ORF">GCM10008955_42410</name>
</gene>
<name>A0ABQ2F3C4_9DEIO</name>
<dbReference type="PROSITE" id="PS50112">
    <property type="entry name" value="PAS"/>
    <property type="match status" value="1"/>
</dbReference>
<dbReference type="SMART" id="SM00091">
    <property type="entry name" value="PAS"/>
    <property type="match status" value="1"/>
</dbReference>
<dbReference type="RefSeq" id="WP_189012383.1">
    <property type="nucleotide sequence ID" value="NZ_BMPP01000057.1"/>
</dbReference>
<keyword evidence="6" id="KW-1185">Reference proteome</keyword>
<dbReference type="NCBIfam" id="TIGR00229">
    <property type="entry name" value="sensory_box"/>
    <property type="match status" value="1"/>
</dbReference>
<dbReference type="PANTHER" id="PTHR47429">
    <property type="entry name" value="PROTEIN TWIN LOV 1"/>
    <property type="match status" value="1"/>
</dbReference>
<dbReference type="Gene3D" id="3.30.450.20">
    <property type="entry name" value="PAS domain"/>
    <property type="match status" value="1"/>
</dbReference>
<keyword evidence="2" id="KW-0288">FMN</keyword>
<evidence type="ECO:0000259" key="4">
    <source>
        <dbReference type="PROSITE" id="PS50112"/>
    </source>
</evidence>
<dbReference type="PANTHER" id="PTHR47429:SF2">
    <property type="entry name" value="PROTEIN TWIN LOV 1"/>
    <property type="match status" value="1"/>
</dbReference>
<evidence type="ECO:0000313" key="6">
    <source>
        <dbReference type="Proteomes" id="UP000647587"/>
    </source>
</evidence>
<dbReference type="InterPro" id="IPR035965">
    <property type="entry name" value="PAS-like_dom_sf"/>
</dbReference>
<keyword evidence="3" id="KW-0157">Chromophore</keyword>
<dbReference type="EMBL" id="BMPP01000057">
    <property type="protein sequence ID" value="GGK44145.1"/>
    <property type="molecule type" value="Genomic_DNA"/>
</dbReference>
<keyword evidence="1" id="KW-0285">Flavoprotein</keyword>
<evidence type="ECO:0000256" key="2">
    <source>
        <dbReference type="ARBA" id="ARBA00022643"/>
    </source>
</evidence>
<protein>
    <recommendedName>
        <fullName evidence="4">PAS domain-containing protein</fullName>
    </recommendedName>
</protein>
<dbReference type="Pfam" id="PF13426">
    <property type="entry name" value="PAS_9"/>
    <property type="match status" value="1"/>
</dbReference>
<accession>A0ABQ2F3C4</accession>
<sequence length="88" mass="9731">MTGHQNEATILDDQEAFPDVLVQAMNAATNGIIVTRSEEDHPIVYCNPAFEQLTGYQVSEILGRDCRLLQGEATDPATRSRLQQAVQE</sequence>
<reference evidence="6" key="1">
    <citation type="journal article" date="2019" name="Int. J. Syst. Evol. Microbiol.">
        <title>The Global Catalogue of Microorganisms (GCM) 10K type strain sequencing project: providing services to taxonomists for standard genome sequencing and annotation.</title>
        <authorList>
            <consortium name="The Broad Institute Genomics Platform"/>
            <consortium name="The Broad Institute Genome Sequencing Center for Infectious Disease"/>
            <person name="Wu L."/>
            <person name="Ma J."/>
        </authorList>
    </citation>
    <scope>NUCLEOTIDE SEQUENCE [LARGE SCALE GENOMIC DNA]</scope>
    <source>
        <strain evidence="6">JCM 30331</strain>
    </source>
</reference>
<comment type="caution">
    <text evidence="5">The sequence shown here is derived from an EMBL/GenBank/DDBJ whole genome shotgun (WGS) entry which is preliminary data.</text>
</comment>
<dbReference type="SUPFAM" id="SSF55785">
    <property type="entry name" value="PYP-like sensor domain (PAS domain)"/>
    <property type="match status" value="1"/>
</dbReference>
<organism evidence="5 6">
    <name type="scientific">Deinococcus malanensis</name>
    <dbReference type="NCBI Taxonomy" id="1706855"/>
    <lineage>
        <taxon>Bacteria</taxon>
        <taxon>Thermotogati</taxon>
        <taxon>Deinococcota</taxon>
        <taxon>Deinococci</taxon>
        <taxon>Deinococcales</taxon>
        <taxon>Deinococcaceae</taxon>
        <taxon>Deinococcus</taxon>
    </lineage>
</organism>
<dbReference type="InterPro" id="IPR000014">
    <property type="entry name" value="PAS"/>
</dbReference>
<evidence type="ECO:0000256" key="1">
    <source>
        <dbReference type="ARBA" id="ARBA00022630"/>
    </source>
</evidence>
<evidence type="ECO:0000313" key="5">
    <source>
        <dbReference type="EMBL" id="GGK44145.1"/>
    </source>
</evidence>
<dbReference type="CDD" id="cd00130">
    <property type="entry name" value="PAS"/>
    <property type="match status" value="1"/>
</dbReference>
<evidence type="ECO:0000256" key="3">
    <source>
        <dbReference type="ARBA" id="ARBA00022991"/>
    </source>
</evidence>
<proteinExistence type="predicted"/>